<gene>
    <name evidence="8" type="ORF">CGI_10015692</name>
</gene>
<evidence type="ECO:0000256" key="2">
    <source>
        <dbReference type="ARBA" id="ARBA00022630"/>
    </source>
</evidence>
<proteinExistence type="inferred from homology"/>
<dbReference type="InterPro" id="IPR002081">
    <property type="entry name" value="Cryptochrome/DNA_photolyase_1"/>
</dbReference>
<dbReference type="GO" id="GO:0043153">
    <property type="term" value="P:entrainment of circadian clock by photoperiod"/>
    <property type="evidence" value="ECO:0007669"/>
    <property type="project" value="TreeGrafter"/>
</dbReference>
<dbReference type="Gene3D" id="3.40.50.620">
    <property type="entry name" value="HUPs"/>
    <property type="match status" value="1"/>
</dbReference>
<dbReference type="Pfam" id="PF03441">
    <property type="entry name" value="FAD_binding_7"/>
    <property type="match status" value="1"/>
</dbReference>
<keyword evidence="4" id="KW-0157">Chromophore</keyword>
<feature type="region of interest" description="Disordered" evidence="7">
    <location>
        <begin position="101"/>
        <end position="147"/>
    </location>
</feature>
<evidence type="ECO:0000256" key="4">
    <source>
        <dbReference type="ARBA" id="ARBA00022991"/>
    </source>
</evidence>
<dbReference type="Gene3D" id="1.25.40.80">
    <property type="match status" value="1"/>
</dbReference>
<dbReference type="HOGENOM" id="CLU_010348_1_0_1"/>
<dbReference type="GO" id="GO:0071949">
    <property type="term" value="F:FAD binding"/>
    <property type="evidence" value="ECO:0007669"/>
    <property type="project" value="TreeGrafter"/>
</dbReference>
<evidence type="ECO:0000313" key="8">
    <source>
        <dbReference type="EMBL" id="EKC36382.1"/>
    </source>
</evidence>
<dbReference type="EMBL" id="JH818967">
    <property type="protein sequence ID" value="EKC36382.1"/>
    <property type="molecule type" value="Genomic_DNA"/>
</dbReference>
<keyword evidence="3 5" id="KW-0274">FAD</keyword>
<dbReference type="PROSITE" id="PS00394">
    <property type="entry name" value="DNA_PHOTOLYASES_1_1"/>
    <property type="match status" value="1"/>
</dbReference>
<feature type="binding site" evidence="5">
    <location>
        <position position="390"/>
    </location>
    <ligand>
        <name>FAD</name>
        <dbReference type="ChEBI" id="CHEBI:57692"/>
    </ligand>
</feature>
<feature type="site" description="Electron transfer via tryptophanyl radical" evidence="6">
    <location>
        <position position="518"/>
    </location>
</feature>
<dbReference type="GO" id="GO:0005634">
    <property type="term" value="C:nucleus"/>
    <property type="evidence" value="ECO:0007669"/>
    <property type="project" value="TreeGrafter"/>
</dbReference>
<dbReference type="GO" id="GO:0006139">
    <property type="term" value="P:nucleobase-containing compound metabolic process"/>
    <property type="evidence" value="ECO:0007669"/>
    <property type="project" value="UniProtKB-ARBA"/>
</dbReference>
<sequence length="830" mass="95385">MIVSLDGYDSTRQHFLKNIDFLRLTNPKKYNELFTVFANYFEKPPSGAFLDPIGCSVENGYLTSDFGYELEVELASALSLQDQSESLNSKASYVSVVQEPISKQRNTSSNSERNQPKNVNNSYSKNVKDDNDSVTSSVKSKKRKNKGSTNRPVVYWFRRDLRLYDNPALFEAASMNVPVILVFLWSESEEDPEGVVAAGGATKLWLHHALNHLDKSISDRYNNRIIYRKTQSCQREILSLIEETGAKALLINDVYEPFLKQRDDKICAELQRKGIECKKFHSYLLHEPGSVSAESVGMRGVGSVTHFMECCRQSDAQPIGHPLDYPPTLPKPDQFPSSSSLHDLELAKMPRRKDGSIIDWAAPIVRQWDFGEEGAWKALELFLSEGVRKYEKESCRADHLNTCRISPYLHFGQISPRAVLEEARHMKSPKFLRKLAWRDLSYWLLTLWPDLPSQPTRVHYRDQAWSRDPGHLKAWQRGRTGFPLVDAAMRQLWLEGWINNYLRHVVASFLISYLRLHWVEGYRWFQDTLLDADVAINAMMWQNGGMSGLDQWNFVMHPVDAALTCDPDGAYVRKWCPEIAALPNDFIHQPWKCPPSILRRCGIKLGETYPYRVISDLEGAREQSLTDVVNVRKKHPEFVDRRTGNDLVPLPDGLCVPVITRKEFKYKLHHPEAKDNPHTAVLRGYRSRKRDEAIAFANERDFMASAMNERETYPNRVISDLEGAREQSLTDVVNVRKKHPEFVDRRTGNDLVPLPDGLCVPVITRKEFKYKLHHPEAKDNPHTAVLRGYRSRKRDEAIAFANERDFMASAMNESVKLSERRLKATQYEAL</sequence>
<dbReference type="GO" id="GO:0005737">
    <property type="term" value="C:cytoplasm"/>
    <property type="evidence" value="ECO:0007669"/>
    <property type="project" value="TreeGrafter"/>
</dbReference>
<dbReference type="InterPro" id="IPR005101">
    <property type="entry name" value="Cryptochr/Photolyase_FAD-bd"/>
</dbReference>
<dbReference type="PANTHER" id="PTHR11455:SF18">
    <property type="entry name" value="SI:CH1073-390K14.1"/>
    <property type="match status" value="1"/>
</dbReference>
<organism evidence="8">
    <name type="scientific">Magallana gigas</name>
    <name type="common">Pacific oyster</name>
    <name type="synonym">Crassostrea gigas</name>
    <dbReference type="NCBI Taxonomy" id="29159"/>
    <lineage>
        <taxon>Eukaryota</taxon>
        <taxon>Metazoa</taxon>
        <taxon>Spiralia</taxon>
        <taxon>Lophotrochozoa</taxon>
        <taxon>Mollusca</taxon>
        <taxon>Bivalvia</taxon>
        <taxon>Autobranchia</taxon>
        <taxon>Pteriomorphia</taxon>
        <taxon>Ostreida</taxon>
        <taxon>Ostreoidea</taxon>
        <taxon>Ostreidae</taxon>
        <taxon>Magallana</taxon>
    </lineage>
</organism>
<feature type="binding site" evidence="5">
    <location>
        <begin position="531"/>
        <end position="533"/>
    </location>
    <ligand>
        <name>FAD</name>
        <dbReference type="ChEBI" id="CHEBI:57692"/>
    </ligand>
</feature>
<dbReference type="Pfam" id="PF00875">
    <property type="entry name" value="DNA_photolyase"/>
    <property type="match status" value="1"/>
</dbReference>
<name>K1QHW3_MAGGI</name>
<dbReference type="PRINTS" id="PR00147">
    <property type="entry name" value="DNAPHOTLYASE"/>
</dbReference>
<evidence type="ECO:0000256" key="3">
    <source>
        <dbReference type="ARBA" id="ARBA00022827"/>
    </source>
</evidence>
<evidence type="ECO:0000256" key="6">
    <source>
        <dbReference type="PIRSR" id="PIRSR602081-2"/>
    </source>
</evidence>
<dbReference type="InterPro" id="IPR014729">
    <property type="entry name" value="Rossmann-like_a/b/a_fold"/>
</dbReference>
<dbReference type="GO" id="GO:0032922">
    <property type="term" value="P:circadian regulation of gene expression"/>
    <property type="evidence" value="ECO:0007669"/>
    <property type="project" value="TreeGrafter"/>
</dbReference>
<feature type="compositionally biased region" description="Polar residues" evidence="7">
    <location>
        <begin position="101"/>
        <end position="113"/>
    </location>
</feature>
<dbReference type="SUPFAM" id="SSF48173">
    <property type="entry name" value="Cryptochrome/photolyase FAD-binding domain"/>
    <property type="match status" value="1"/>
</dbReference>
<dbReference type="InterPro" id="IPR036155">
    <property type="entry name" value="Crypto/Photolyase_N_sf"/>
</dbReference>
<comment type="similarity">
    <text evidence="1">Belongs to the DNA photolyase class-1 family.</text>
</comment>
<evidence type="ECO:0000256" key="5">
    <source>
        <dbReference type="PIRSR" id="PIRSR602081-1"/>
    </source>
</evidence>
<dbReference type="InParanoid" id="K1QHW3"/>
<dbReference type="GO" id="GO:0003677">
    <property type="term" value="F:DNA binding"/>
    <property type="evidence" value="ECO:0007669"/>
    <property type="project" value="TreeGrafter"/>
</dbReference>
<feature type="binding site" evidence="5">
    <location>
        <position position="431"/>
    </location>
    <ligand>
        <name>FAD</name>
        <dbReference type="ChEBI" id="CHEBI:57692"/>
    </ligand>
</feature>
<dbReference type="GO" id="GO:0006950">
    <property type="term" value="P:response to stress"/>
    <property type="evidence" value="ECO:0007669"/>
    <property type="project" value="UniProtKB-ARBA"/>
</dbReference>
<dbReference type="InterPro" id="IPR018394">
    <property type="entry name" value="DNA_photolyase_1_CS_C"/>
</dbReference>
<reference evidence="8" key="1">
    <citation type="journal article" date="2012" name="Nature">
        <title>The oyster genome reveals stress adaptation and complexity of shell formation.</title>
        <authorList>
            <person name="Zhang G."/>
            <person name="Fang X."/>
            <person name="Guo X."/>
            <person name="Li L."/>
            <person name="Luo R."/>
            <person name="Xu F."/>
            <person name="Yang P."/>
            <person name="Zhang L."/>
            <person name="Wang X."/>
            <person name="Qi H."/>
            <person name="Xiong Z."/>
            <person name="Que H."/>
            <person name="Xie Y."/>
            <person name="Holland P.W."/>
            <person name="Paps J."/>
            <person name="Zhu Y."/>
            <person name="Wu F."/>
            <person name="Chen Y."/>
            <person name="Wang J."/>
            <person name="Peng C."/>
            <person name="Meng J."/>
            <person name="Yang L."/>
            <person name="Liu J."/>
            <person name="Wen B."/>
            <person name="Zhang N."/>
            <person name="Huang Z."/>
            <person name="Zhu Q."/>
            <person name="Feng Y."/>
            <person name="Mount A."/>
            <person name="Hedgecock D."/>
            <person name="Xu Z."/>
            <person name="Liu Y."/>
            <person name="Domazet-Loso T."/>
            <person name="Du Y."/>
            <person name="Sun X."/>
            <person name="Zhang S."/>
            <person name="Liu B."/>
            <person name="Cheng P."/>
            <person name="Jiang X."/>
            <person name="Li J."/>
            <person name="Fan D."/>
            <person name="Wang W."/>
            <person name="Fu W."/>
            <person name="Wang T."/>
            <person name="Wang B."/>
            <person name="Zhang J."/>
            <person name="Peng Z."/>
            <person name="Li Y."/>
            <person name="Li N."/>
            <person name="Wang J."/>
            <person name="Chen M."/>
            <person name="He Y."/>
            <person name="Tan F."/>
            <person name="Song X."/>
            <person name="Zheng Q."/>
            <person name="Huang R."/>
            <person name="Yang H."/>
            <person name="Du X."/>
            <person name="Chen L."/>
            <person name="Yang M."/>
            <person name="Gaffney P.M."/>
            <person name="Wang S."/>
            <person name="Luo L."/>
            <person name="She Z."/>
            <person name="Ming Y."/>
            <person name="Huang W."/>
            <person name="Zhang S."/>
            <person name="Huang B."/>
            <person name="Zhang Y."/>
            <person name="Qu T."/>
            <person name="Ni P."/>
            <person name="Miao G."/>
            <person name="Wang J."/>
            <person name="Wang Q."/>
            <person name="Steinberg C.E."/>
            <person name="Wang H."/>
            <person name="Li N."/>
            <person name="Qian L."/>
            <person name="Zhang G."/>
            <person name="Li Y."/>
            <person name="Yang H."/>
            <person name="Liu X."/>
            <person name="Wang J."/>
            <person name="Yin Y."/>
            <person name="Wang J."/>
        </authorList>
    </citation>
    <scope>NUCLEOTIDE SEQUENCE [LARGE SCALE GENOMIC DNA]</scope>
    <source>
        <strain evidence="8">05x7-T-G4-1.051#20</strain>
    </source>
</reference>
<keyword evidence="2 5" id="KW-0285">Flavoprotein</keyword>
<dbReference type="AlphaFoldDB" id="K1QHW3"/>
<evidence type="ECO:0000256" key="7">
    <source>
        <dbReference type="SAM" id="MobiDB-lite"/>
    </source>
</evidence>
<dbReference type="Gene3D" id="1.10.579.10">
    <property type="entry name" value="DNA Cyclobutane Dipyrimidine Photolyase, subunit A, domain 3"/>
    <property type="match status" value="1"/>
</dbReference>
<feature type="binding site" evidence="5">
    <location>
        <begin position="402"/>
        <end position="406"/>
    </location>
    <ligand>
        <name>FAD</name>
        <dbReference type="ChEBI" id="CHEBI:57692"/>
    </ligand>
</feature>
<accession>K1QHW3</accession>
<feature type="site" description="Electron transfer via tryptophanyl radical" evidence="6">
    <location>
        <position position="541"/>
    </location>
</feature>
<comment type="cofactor">
    <cofactor evidence="5">
        <name>FAD</name>
        <dbReference type="ChEBI" id="CHEBI:57692"/>
    </cofactor>
    <text evidence="5">Binds 1 FAD per subunit.</text>
</comment>
<protein>
    <submittedName>
        <fullName evidence="8">Cryptochrome-2</fullName>
    </submittedName>
</protein>
<dbReference type="GO" id="GO:0003904">
    <property type="term" value="F:deoxyribodipyrimidine photo-lyase activity"/>
    <property type="evidence" value="ECO:0007669"/>
    <property type="project" value="TreeGrafter"/>
</dbReference>
<evidence type="ECO:0000256" key="1">
    <source>
        <dbReference type="ARBA" id="ARBA00005862"/>
    </source>
</evidence>
<dbReference type="PROSITE" id="PS51645">
    <property type="entry name" value="PHR_CRY_ALPHA_BETA"/>
    <property type="match status" value="1"/>
</dbReference>
<dbReference type="SUPFAM" id="SSF52425">
    <property type="entry name" value="Cryptochrome/photolyase, N-terminal domain"/>
    <property type="match status" value="1"/>
</dbReference>
<feature type="site" description="Electron transfer via tryptophanyl radical" evidence="6">
    <location>
        <position position="465"/>
    </location>
</feature>
<dbReference type="InterPro" id="IPR006050">
    <property type="entry name" value="DNA_photolyase_N"/>
</dbReference>
<dbReference type="InterPro" id="IPR036134">
    <property type="entry name" value="Crypto/Photolyase_FAD-like_sf"/>
</dbReference>
<dbReference type="PANTHER" id="PTHR11455">
    <property type="entry name" value="CRYPTOCHROME"/>
    <property type="match status" value="1"/>
</dbReference>